<gene>
    <name evidence="2" type="ORF">CCAM_LOCUS19831</name>
</gene>
<dbReference type="InterPro" id="IPR001810">
    <property type="entry name" value="F-box_dom"/>
</dbReference>
<protein>
    <recommendedName>
        <fullName evidence="1">F-box domain-containing protein</fullName>
    </recommendedName>
</protein>
<feature type="domain" description="F-box" evidence="1">
    <location>
        <begin position="28"/>
        <end position="68"/>
    </location>
</feature>
<name>A0A484LNQ8_9ASTE</name>
<dbReference type="EMBL" id="OOIL02001777">
    <property type="protein sequence ID" value="VFQ78055.1"/>
    <property type="molecule type" value="Genomic_DNA"/>
</dbReference>
<dbReference type="PANTHER" id="PTHR31293">
    <property type="entry name" value="RNI-LIKE SUPERFAMILY PROTEIN"/>
    <property type="match status" value="1"/>
</dbReference>
<dbReference type="Proteomes" id="UP000595140">
    <property type="component" value="Unassembled WGS sequence"/>
</dbReference>
<dbReference type="Pfam" id="PF00646">
    <property type="entry name" value="F-box"/>
    <property type="match status" value="1"/>
</dbReference>
<dbReference type="OrthoDB" id="1722980at2759"/>
<reference evidence="2 3" key="1">
    <citation type="submission" date="2018-04" db="EMBL/GenBank/DDBJ databases">
        <authorList>
            <person name="Vogel A."/>
        </authorList>
    </citation>
    <scope>NUCLEOTIDE SEQUENCE [LARGE SCALE GENOMIC DNA]</scope>
</reference>
<accession>A0A484LNQ8</accession>
<dbReference type="AlphaFoldDB" id="A0A484LNQ8"/>
<dbReference type="PANTHER" id="PTHR31293:SF12">
    <property type="entry name" value="RNI-LIKE SUPERFAMILY PROTEIN"/>
    <property type="match status" value="1"/>
</dbReference>
<organism evidence="2 3">
    <name type="scientific">Cuscuta campestris</name>
    <dbReference type="NCBI Taxonomy" id="132261"/>
    <lineage>
        <taxon>Eukaryota</taxon>
        <taxon>Viridiplantae</taxon>
        <taxon>Streptophyta</taxon>
        <taxon>Embryophyta</taxon>
        <taxon>Tracheophyta</taxon>
        <taxon>Spermatophyta</taxon>
        <taxon>Magnoliopsida</taxon>
        <taxon>eudicotyledons</taxon>
        <taxon>Gunneridae</taxon>
        <taxon>Pentapetalae</taxon>
        <taxon>asterids</taxon>
        <taxon>lamiids</taxon>
        <taxon>Solanales</taxon>
        <taxon>Convolvulaceae</taxon>
        <taxon>Cuscuteae</taxon>
        <taxon>Cuscuta</taxon>
        <taxon>Cuscuta subgen. Grammica</taxon>
        <taxon>Cuscuta sect. Cleistogrammica</taxon>
    </lineage>
</organism>
<dbReference type="InterPro" id="IPR036047">
    <property type="entry name" value="F-box-like_dom_sf"/>
</dbReference>
<evidence type="ECO:0000313" key="3">
    <source>
        <dbReference type="Proteomes" id="UP000595140"/>
    </source>
</evidence>
<dbReference type="SUPFAM" id="SSF81383">
    <property type="entry name" value="F-box domain"/>
    <property type="match status" value="1"/>
</dbReference>
<evidence type="ECO:0000259" key="1">
    <source>
        <dbReference type="Pfam" id="PF00646"/>
    </source>
</evidence>
<keyword evidence="3" id="KW-1185">Reference proteome</keyword>
<dbReference type="InterPro" id="IPR055294">
    <property type="entry name" value="FBL60-like"/>
</dbReference>
<evidence type="ECO:0000313" key="2">
    <source>
        <dbReference type="EMBL" id="VFQ78055.1"/>
    </source>
</evidence>
<proteinExistence type="predicted"/>
<sequence length="223" mass="25702">MEIVMERRVVQCRPTRCTAAAADARDRISQLPIEILDHIMGLMPIYGAAKTAVLSKLWRDVWSSLSRLCFDESFFTYFDKKCPQEEASECIRKSRCFYAINKILLKHKGSIQKFVLLFPCRGKHTVPSRSYDMDQWLLLVTRWGVEGIHLLFGHKQYKLPDCIFSCSTLKRLHLHALLVEPLNSPRALPNLTTLCFEDVIFVPTNPTNYALDVPKLENLSFSH</sequence>